<reference evidence="3" key="1">
    <citation type="submission" date="2020-01" db="EMBL/GenBank/DDBJ databases">
        <authorList>
            <consortium name="DOE Joint Genome Institute"/>
            <person name="Haridas S."/>
            <person name="Albert R."/>
            <person name="Binder M."/>
            <person name="Bloem J."/>
            <person name="Labutti K."/>
            <person name="Salamov A."/>
            <person name="Andreopoulos B."/>
            <person name="Baker S.E."/>
            <person name="Barry K."/>
            <person name="Bills G."/>
            <person name="Bluhm B.H."/>
            <person name="Cannon C."/>
            <person name="Castanera R."/>
            <person name="Culley D.E."/>
            <person name="Daum C."/>
            <person name="Ezra D."/>
            <person name="Gonzalez J.B."/>
            <person name="Henrissat B."/>
            <person name="Kuo A."/>
            <person name="Liang C."/>
            <person name="Lipzen A."/>
            <person name="Lutzoni F."/>
            <person name="Magnuson J."/>
            <person name="Mondo S."/>
            <person name="Nolan M."/>
            <person name="Ohm R."/>
            <person name="Pangilinan J."/>
            <person name="Park H.-J."/>
            <person name="Ramirez L."/>
            <person name="Alfaro M."/>
            <person name="Sun H."/>
            <person name="Tritt A."/>
            <person name="Yoshinaga Y."/>
            <person name="Zwiers L.-H."/>
            <person name="Turgeon B.G."/>
            <person name="Goodwin S.B."/>
            <person name="Spatafora J.W."/>
            <person name="Crous P.W."/>
            <person name="Grigoriev I.V."/>
        </authorList>
    </citation>
    <scope>NUCLEOTIDE SEQUENCE</scope>
    <source>
        <strain evidence="3">IPT5</strain>
    </source>
</reference>
<feature type="signal peptide" evidence="2">
    <location>
        <begin position="1"/>
        <end position="22"/>
    </location>
</feature>
<protein>
    <recommendedName>
        <fullName evidence="5">Lytic polysaccharide monooxygenase</fullName>
    </recommendedName>
</protein>
<proteinExistence type="predicted"/>
<evidence type="ECO:0000256" key="1">
    <source>
        <dbReference type="SAM" id="MobiDB-lite"/>
    </source>
</evidence>
<accession>A0A6A7BFZ3</accession>
<feature type="compositionally biased region" description="Polar residues" evidence="1">
    <location>
        <begin position="247"/>
        <end position="257"/>
    </location>
</feature>
<organism evidence="3 4">
    <name type="scientific">Plenodomus tracheiphilus IPT5</name>
    <dbReference type="NCBI Taxonomy" id="1408161"/>
    <lineage>
        <taxon>Eukaryota</taxon>
        <taxon>Fungi</taxon>
        <taxon>Dikarya</taxon>
        <taxon>Ascomycota</taxon>
        <taxon>Pezizomycotina</taxon>
        <taxon>Dothideomycetes</taxon>
        <taxon>Pleosporomycetidae</taxon>
        <taxon>Pleosporales</taxon>
        <taxon>Pleosporineae</taxon>
        <taxon>Leptosphaeriaceae</taxon>
        <taxon>Plenodomus</taxon>
    </lineage>
</organism>
<evidence type="ECO:0000313" key="4">
    <source>
        <dbReference type="Proteomes" id="UP000799423"/>
    </source>
</evidence>
<dbReference type="AlphaFoldDB" id="A0A6A7BFZ3"/>
<dbReference type="EMBL" id="MU006295">
    <property type="protein sequence ID" value="KAF2853617.1"/>
    <property type="molecule type" value="Genomic_DNA"/>
</dbReference>
<gene>
    <name evidence="3" type="ORF">T440DRAFT_515730</name>
</gene>
<dbReference type="OrthoDB" id="10525187at2759"/>
<name>A0A6A7BFZ3_9PLEO</name>
<feature type="region of interest" description="Disordered" evidence="1">
    <location>
        <begin position="209"/>
        <end position="293"/>
    </location>
</feature>
<dbReference type="Proteomes" id="UP000799423">
    <property type="component" value="Unassembled WGS sequence"/>
</dbReference>
<feature type="chain" id="PRO_5025457224" description="Lytic polysaccharide monooxygenase" evidence="2">
    <location>
        <begin position="23"/>
        <end position="293"/>
    </location>
</feature>
<evidence type="ECO:0008006" key="5">
    <source>
        <dbReference type="Google" id="ProtNLM"/>
    </source>
</evidence>
<sequence length="293" mass="31873">MLRKLDLALVVAATSSLTLVTAEYEVTFRQVLWESSPEEQLASWAPKEGQVISSATDSPQATAYLIRGESYGTAWEHTATLGPSTFDYKWTSIFSGSETQYSSSACEFRGSDENNFYAQCSESYIWEYTYSSMTPENPESTLGSYRFDWTTINGMDQQQHVYTATLKVIDGLATLTEDLLGQWRTVSDMATPPMYESEVLPVETGFGEVEATSVSEEGPQESGSGGEEEETGDPPQPEETGGYGSQGERSSLLQDSNTTAEPAAGATPTSPVPSPTARPEGTEIESMILVMKL</sequence>
<keyword evidence="2" id="KW-0732">Signal</keyword>
<evidence type="ECO:0000313" key="3">
    <source>
        <dbReference type="EMBL" id="KAF2853617.1"/>
    </source>
</evidence>
<keyword evidence="4" id="KW-1185">Reference proteome</keyword>
<feature type="compositionally biased region" description="Low complexity" evidence="1">
    <location>
        <begin position="258"/>
        <end position="269"/>
    </location>
</feature>
<evidence type="ECO:0000256" key="2">
    <source>
        <dbReference type="SAM" id="SignalP"/>
    </source>
</evidence>